<dbReference type="SUPFAM" id="SSF49464">
    <property type="entry name" value="Carboxypeptidase regulatory domain-like"/>
    <property type="match status" value="1"/>
</dbReference>
<dbReference type="InterPro" id="IPR036942">
    <property type="entry name" value="Beta-barrel_TonB_sf"/>
</dbReference>
<comment type="subcellular location">
    <subcellularLocation>
        <location evidence="1 7">Cell outer membrane</location>
        <topology evidence="1 7">Multi-pass membrane protein</topology>
    </subcellularLocation>
</comment>
<keyword evidence="11" id="KW-1185">Reference proteome</keyword>
<dbReference type="SUPFAM" id="SSF56935">
    <property type="entry name" value="Porins"/>
    <property type="match status" value="1"/>
</dbReference>
<dbReference type="NCBIfam" id="TIGR04056">
    <property type="entry name" value="OMP_RagA_SusC"/>
    <property type="match status" value="1"/>
</dbReference>
<feature type="domain" description="TonB-dependent receptor plug" evidence="9">
    <location>
        <begin position="135"/>
        <end position="258"/>
    </location>
</feature>
<feature type="transmembrane region" description="Helical" evidence="8">
    <location>
        <begin position="12"/>
        <end position="28"/>
    </location>
</feature>
<dbReference type="STRING" id="555500.I215_09456"/>
<evidence type="ECO:0000256" key="6">
    <source>
        <dbReference type="ARBA" id="ARBA00023237"/>
    </source>
</evidence>
<dbReference type="Pfam" id="PF07715">
    <property type="entry name" value="Plug"/>
    <property type="match status" value="1"/>
</dbReference>
<keyword evidence="2 7" id="KW-0813">Transport</keyword>
<keyword evidence="8" id="KW-1133">Transmembrane helix</keyword>
<dbReference type="OrthoDB" id="9768177at2"/>
<keyword evidence="5 7" id="KW-0472">Membrane</keyword>
<evidence type="ECO:0000313" key="10">
    <source>
        <dbReference type="EMBL" id="EKF55078.1"/>
    </source>
</evidence>
<dbReference type="InterPro" id="IPR039426">
    <property type="entry name" value="TonB-dep_rcpt-like"/>
</dbReference>
<dbReference type="NCBIfam" id="TIGR04057">
    <property type="entry name" value="SusC_RagA_signa"/>
    <property type="match status" value="1"/>
</dbReference>
<reference evidence="10 11" key="1">
    <citation type="journal article" date="2012" name="J. Bacteriol.">
        <title>Genome Sequence of Galbibacter marinum Type Strain ck-I2-15.</title>
        <authorList>
            <person name="Lai Q."/>
            <person name="Li C."/>
            <person name="Shao Z."/>
        </authorList>
    </citation>
    <scope>NUCLEOTIDE SEQUENCE [LARGE SCALE GENOMIC DNA]</scope>
    <source>
        <strain evidence="11">ck-I2-15</strain>
    </source>
</reference>
<proteinExistence type="inferred from homology"/>
<keyword evidence="6 7" id="KW-0998">Cell outer membrane</keyword>
<keyword evidence="4 7" id="KW-0812">Transmembrane</keyword>
<organism evidence="10 11">
    <name type="scientific">Galbibacter marinus</name>
    <dbReference type="NCBI Taxonomy" id="555500"/>
    <lineage>
        <taxon>Bacteria</taxon>
        <taxon>Pseudomonadati</taxon>
        <taxon>Bacteroidota</taxon>
        <taxon>Flavobacteriia</taxon>
        <taxon>Flavobacteriales</taxon>
        <taxon>Flavobacteriaceae</taxon>
        <taxon>Galbibacter</taxon>
    </lineage>
</organism>
<evidence type="ECO:0000313" key="11">
    <source>
        <dbReference type="Proteomes" id="UP000007364"/>
    </source>
</evidence>
<dbReference type="eggNOG" id="COG1629">
    <property type="taxonomic scope" value="Bacteria"/>
</dbReference>
<evidence type="ECO:0000256" key="5">
    <source>
        <dbReference type="ARBA" id="ARBA00023136"/>
    </source>
</evidence>
<gene>
    <name evidence="10" type="ORF">I215_09456</name>
</gene>
<dbReference type="InterPro" id="IPR008969">
    <property type="entry name" value="CarboxyPept-like_regulatory"/>
</dbReference>
<evidence type="ECO:0000259" key="9">
    <source>
        <dbReference type="Pfam" id="PF07715"/>
    </source>
</evidence>
<dbReference type="InterPro" id="IPR023997">
    <property type="entry name" value="TonB-dep_OMP_SusC/RagA_CS"/>
</dbReference>
<dbReference type="GO" id="GO:0009279">
    <property type="term" value="C:cell outer membrane"/>
    <property type="evidence" value="ECO:0007669"/>
    <property type="project" value="UniProtKB-SubCell"/>
</dbReference>
<dbReference type="InterPro" id="IPR012910">
    <property type="entry name" value="Plug_dom"/>
</dbReference>
<comment type="caution">
    <text evidence="10">The sequence shown here is derived from an EMBL/GenBank/DDBJ whole genome shotgun (WGS) entry which is preliminary data.</text>
</comment>
<dbReference type="PATRIC" id="fig|555500.3.peg.1958"/>
<dbReference type="Gene3D" id="2.60.40.1120">
    <property type="entry name" value="Carboxypeptidase-like, regulatory domain"/>
    <property type="match status" value="1"/>
</dbReference>
<accession>K2P200</accession>
<dbReference type="InterPro" id="IPR023996">
    <property type="entry name" value="TonB-dep_OMP_SusC/RagA"/>
</dbReference>
<dbReference type="PROSITE" id="PS52016">
    <property type="entry name" value="TONB_DEPENDENT_REC_3"/>
    <property type="match status" value="1"/>
</dbReference>
<dbReference type="AlphaFoldDB" id="K2P200"/>
<dbReference type="Gene3D" id="2.40.170.20">
    <property type="entry name" value="TonB-dependent receptor, beta-barrel domain"/>
    <property type="match status" value="1"/>
</dbReference>
<evidence type="ECO:0000256" key="3">
    <source>
        <dbReference type="ARBA" id="ARBA00022452"/>
    </source>
</evidence>
<evidence type="ECO:0000256" key="7">
    <source>
        <dbReference type="PROSITE-ProRule" id="PRU01360"/>
    </source>
</evidence>
<dbReference type="Proteomes" id="UP000007364">
    <property type="component" value="Unassembled WGS sequence"/>
</dbReference>
<protein>
    <submittedName>
        <fullName evidence="10">TonB-dependent outer membrane receptor</fullName>
    </submittedName>
</protein>
<keyword evidence="10" id="KW-0675">Receptor</keyword>
<sequence length="1008" mass="112372">MQNKHTIRDRCILLTLLFIFSIGTYSLFGNIKSVNFYELAGYQHRVKGTVTDSNGIPIPRVNVEIKGTSYGTFTDKEGYFYVDAAPTDVLILSYIGFKPLEVLVGNSEELSLILEEDVTNLEAVTVNAGYYTVKERERTGSIAKVTAEEIELQPVVSPLETLQGRMAGIEIIQGNAIPGNAPTVRIRGQNSLRTDGNYPLYIIDGVPIISTPIEGGSNMYIGGIDPLSSMNLSNIESIEVLKDADATSIYGSRGANGVVLITTKKANYNKKTEIETRWYSGLGKVSRKIDLLNTEQYIALRKAGLENDGREPNEITDYDLLLWDQNRYTDWQEVLFGGTSYINDFNISISGGNSTTSFRLGGSYHKEGIVFPGDNNYHKATVNLNLNHISKNEKLGINLSVNYGLDKSDVPATIINSFVSMALSLPPNAPELYNQDGSLHWEKWNLSGRNNPLAPILNRTSTDRGNNLVANIGVSYAIIPGIKVKLNGGYTNLSRRYKGLFSKNEYRPELRESREHSSIENHRERSSWVVEPQFLYDFTFGKGTIDGLVGLTFQENTSRNLRVDGNGFVSEALIGDLSAAAATNVINNKEIDYRYNAIFARLAYNYNEKYIVNLTGRRDGSSRFGTNKRFANFWAVGGAWIFSEEPFIENNLPFLSFGKFRGSYGTTGNDQIGDYGYLDAYEATDGPNGLYPTQLTNPDYSWEVNKKLEAAIELGFIQDRITMGVSWYRNRSSNQLVGFPLPSITGFLTVQANMPATVQNTGWEFVLSSLNLSSKNFRWKTFVNLTIPKSKLLDFPDIEESSYANTYRIGYPLNIRLLYQYDGLDSETGLHTVADINKDNTIDDINDHSVIKDMGRKYYGGITNNISFGNLDVNFLVEFVKQEATSLYFDPPGYASNQVIGVFQKWKNNSPDIQKVSGNYDAFSAHNLAMNSDYSISDASFIRLKTLSVKYNIANHLKKGLLSDCSIFIQAQNLFTFSNYANSLNIESPGNAVIPSLRTITLGCQVTF</sequence>
<name>K2P200_9FLAO</name>
<comment type="similarity">
    <text evidence="7">Belongs to the TonB-dependent receptor family.</text>
</comment>
<evidence type="ECO:0000256" key="8">
    <source>
        <dbReference type="SAM" id="Phobius"/>
    </source>
</evidence>
<evidence type="ECO:0000256" key="1">
    <source>
        <dbReference type="ARBA" id="ARBA00004571"/>
    </source>
</evidence>
<dbReference type="Gene3D" id="2.170.130.10">
    <property type="entry name" value="TonB-dependent receptor, plug domain"/>
    <property type="match status" value="1"/>
</dbReference>
<evidence type="ECO:0000256" key="4">
    <source>
        <dbReference type="ARBA" id="ARBA00022692"/>
    </source>
</evidence>
<keyword evidence="3 7" id="KW-1134">Transmembrane beta strand</keyword>
<evidence type="ECO:0000256" key="2">
    <source>
        <dbReference type="ARBA" id="ARBA00022448"/>
    </source>
</evidence>
<dbReference type="Pfam" id="PF13715">
    <property type="entry name" value="CarbopepD_reg_2"/>
    <property type="match status" value="1"/>
</dbReference>
<dbReference type="InterPro" id="IPR037066">
    <property type="entry name" value="Plug_dom_sf"/>
</dbReference>
<dbReference type="RefSeq" id="WP_008991739.1">
    <property type="nucleotide sequence ID" value="NZ_AMSG01000011.1"/>
</dbReference>
<dbReference type="EMBL" id="AMSG01000011">
    <property type="protein sequence ID" value="EKF55078.1"/>
    <property type="molecule type" value="Genomic_DNA"/>
</dbReference>